<gene>
    <name evidence="1" type="ORF">DERYTH_LOCUS21903</name>
</gene>
<feature type="non-terminal residue" evidence="1">
    <location>
        <position position="131"/>
    </location>
</feature>
<dbReference type="InterPro" id="IPR011009">
    <property type="entry name" value="Kinase-like_dom_sf"/>
</dbReference>
<reference evidence="1" key="1">
    <citation type="submission" date="2021-06" db="EMBL/GenBank/DDBJ databases">
        <authorList>
            <person name="Kallberg Y."/>
            <person name="Tangrot J."/>
            <person name="Rosling A."/>
        </authorList>
    </citation>
    <scope>NUCLEOTIDE SEQUENCE</scope>
    <source>
        <strain evidence="1">MA453B</strain>
    </source>
</reference>
<dbReference type="SUPFAM" id="SSF56112">
    <property type="entry name" value="Protein kinase-like (PK-like)"/>
    <property type="match status" value="1"/>
</dbReference>
<feature type="non-terminal residue" evidence="1">
    <location>
        <position position="1"/>
    </location>
</feature>
<name>A0A9N9JTN7_9GLOM</name>
<proteinExistence type="predicted"/>
<keyword evidence="2" id="KW-1185">Reference proteome</keyword>
<comment type="caution">
    <text evidence="1">The sequence shown here is derived from an EMBL/GenBank/DDBJ whole genome shotgun (WGS) entry which is preliminary data.</text>
</comment>
<dbReference type="OrthoDB" id="6718656at2759"/>
<sequence length="131" mass="15213">IENFIPFGNQDIDNLIKATHSKNFKLKYRLEWIQFSDFVNIKRIGTGGFIVLKVLKDSSNIDSAFLKELQNIAESQPNSTDVKLFNVMECHNIQIRIIIYLLCPICLMEAFKWVHENKIIHRDIHGGNILI</sequence>
<accession>A0A9N9JTN7</accession>
<organism evidence="1 2">
    <name type="scientific">Dentiscutata erythropus</name>
    <dbReference type="NCBI Taxonomy" id="1348616"/>
    <lineage>
        <taxon>Eukaryota</taxon>
        <taxon>Fungi</taxon>
        <taxon>Fungi incertae sedis</taxon>
        <taxon>Mucoromycota</taxon>
        <taxon>Glomeromycotina</taxon>
        <taxon>Glomeromycetes</taxon>
        <taxon>Diversisporales</taxon>
        <taxon>Gigasporaceae</taxon>
        <taxon>Dentiscutata</taxon>
    </lineage>
</organism>
<protein>
    <submittedName>
        <fullName evidence="1">20663_t:CDS:1</fullName>
    </submittedName>
</protein>
<evidence type="ECO:0000313" key="2">
    <source>
        <dbReference type="Proteomes" id="UP000789405"/>
    </source>
</evidence>
<evidence type="ECO:0000313" key="1">
    <source>
        <dbReference type="EMBL" id="CAG8793546.1"/>
    </source>
</evidence>
<dbReference type="EMBL" id="CAJVPY010028963">
    <property type="protein sequence ID" value="CAG8793546.1"/>
    <property type="molecule type" value="Genomic_DNA"/>
</dbReference>
<dbReference type="Proteomes" id="UP000789405">
    <property type="component" value="Unassembled WGS sequence"/>
</dbReference>
<dbReference type="AlphaFoldDB" id="A0A9N9JTN7"/>